<dbReference type="VEuPathDB" id="VectorBase:RPRC003263"/>
<dbReference type="EMBL" id="ACPB03011659">
    <property type="status" value="NOT_ANNOTATED_CDS"/>
    <property type="molecule type" value="Genomic_DNA"/>
</dbReference>
<protein>
    <submittedName>
        <fullName evidence="4">ACT domain-containing protein</fullName>
    </submittedName>
</protein>
<evidence type="ECO:0000313" key="5">
    <source>
        <dbReference type="Proteomes" id="UP000015103"/>
    </source>
</evidence>
<feature type="compositionally biased region" description="Basic residues" evidence="3">
    <location>
        <begin position="259"/>
        <end position="268"/>
    </location>
</feature>
<feature type="compositionally biased region" description="Polar residues" evidence="3">
    <location>
        <begin position="234"/>
        <end position="257"/>
    </location>
</feature>
<organism evidence="4 5">
    <name type="scientific">Rhodnius prolixus</name>
    <name type="common">Triatomid bug</name>
    <dbReference type="NCBI Taxonomy" id="13249"/>
    <lineage>
        <taxon>Eukaryota</taxon>
        <taxon>Metazoa</taxon>
        <taxon>Ecdysozoa</taxon>
        <taxon>Arthropoda</taxon>
        <taxon>Hexapoda</taxon>
        <taxon>Insecta</taxon>
        <taxon>Pterygota</taxon>
        <taxon>Neoptera</taxon>
        <taxon>Paraneoptera</taxon>
        <taxon>Hemiptera</taxon>
        <taxon>Heteroptera</taxon>
        <taxon>Panheteroptera</taxon>
        <taxon>Cimicomorpha</taxon>
        <taxon>Reduviidae</taxon>
        <taxon>Triatominae</taxon>
        <taxon>Rhodnius</taxon>
    </lineage>
</organism>
<comment type="subcellular location">
    <subcellularLocation>
        <location evidence="1">Nucleus</location>
    </subcellularLocation>
</comment>
<feature type="compositionally biased region" description="Polar residues" evidence="3">
    <location>
        <begin position="185"/>
        <end position="196"/>
    </location>
</feature>
<dbReference type="OMA" id="MYNVDQR"/>
<feature type="compositionally biased region" description="Polar residues" evidence="3">
    <location>
        <begin position="212"/>
        <end position="222"/>
    </location>
</feature>
<feature type="region of interest" description="Disordered" evidence="3">
    <location>
        <begin position="183"/>
        <end position="288"/>
    </location>
</feature>
<evidence type="ECO:0000256" key="2">
    <source>
        <dbReference type="ARBA" id="ARBA00023242"/>
    </source>
</evidence>
<dbReference type="InterPro" id="IPR025927">
    <property type="entry name" value="Znf_KANL2-like"/>
</dbReference>
<feature type="region of interest" description="Disordered" evidence="3">
    <location>
        <begin position="628"/>
        <end position="649"/>
    </location>
</feature>
<dbReference type="PROSITE" id="PS51671">
    <property type="entry name" value="ACT"/>
    <property type="match status" value="1"/>
</dbReference>
<feature type="compositionally biased region" description="Basic and acidic residues" evidence="3">
    <location>
        <begin position="603"/>
        <end position="614"/>
    </location>
</feature>
<dbReference type="PANTHER" id="PTHR16198:SF2">
    <property type="entry name" value="INO80 COMPLEX SUBUNIT D"/>
    <property type="match status" value="1"/>
</dbReference>
<dbReference type="GO" id="GO:0005634">
    <property type="term" value="C:nucleus"/>
    <property type="evidence" value="ECO:0007669"/>
    <property type="project" value="UniProtKB-SubCell"/>
</dbReference>
<sequence>MQDAFSQDMFNISDLNNPRYNGHVQSCGVKTTGGGSGGGLSLSVPGNMTTGGKKDRKGCTKGKIEAIMKNNAVRTKVVLPVTVSTTISSAPVKKSLTSTQSITANHQQQSIVFVHNQLQSSGQGSRHEVVRVKDEHDDPYTFTGIIETFESIEYYKSGIDFKKILITNYLLFFHTPTYKKGVKAKSSQQQNVSSLAPGTGIEQPRTGKVVQTVAQETANRSPRTVPKRKVPSVSLKSTTGGPSSYNSQGQYQEQGSIKSHYHHYHRRSQQPDRVCLPAKRQPRKSVWQRERNAKHELLERIQGVRTKLAAYSRDLYPLGVEISDSESDEFDLERRAVYERHWFSRTDTDVYLLDEHWNKGRSSGISSSVLDVEESPRERRVEFARAETRRRLAQTLAGVRSAGEPSSELVAAVVRAARVVPNATAVLLSLGDPQTCPTSSRSNRGARFLTTGEKCSYSEGCVNQALPATRHCLRHIMYNVDQRLFSHCTGRLEDNTQCNRPTFDPAHVSPLCPLHSDQAQANAASSCSDSSRHSRKKNRILGMSRNSKRNNKKKKKPSSPLAALQDELRHNSHHHHHHHHHSNHSNRLSTSFHSNSSYHRPTSLKEEQDADSRGETSLGMLQHSVATDTAGSPMSVSSTGAASQSNDHLGSSAVGSVGVDSIVGPSGDSLLDTSLQHRAHSDIVEEVSEEVLAIEALDPVELANQTTRLLEEHDLNNVLNQISTDLAFNDLFTDKNGEYEPTREETEELERALEAVDNDVRSLERMTRALPLTLPLLQLPLEGLLDTAPATSASSTSPPDGAGNGNFDSTATTSPTVAVSSFHNGYVSSAVSLSAGSSTVVSDSLHQAT</sequence>
<evidence type="ECO:0000256" key="3">
    <source>
        <dbReference type="SAM" id="MobiDB-lite"/>
    </source>
</evidence>
<evidence type="ECO:0000313" key="4">
    <source>
        <dbReference type="EnsemblMetazoa" id="RPRC003263-PA"/>
    </source>
</evidence>
<proteinExistence type="predicted"/>
<dbReference type="eggNOG" id="ENOG502QQC5">
    <property type="taxonomic scope" value="Eukaryota"/>
</dbReference>
<feature type="compositionally biased region" description="Basic residues" evidence="3">
    <location>
        <begin position="571"/>
        <end position="584"/>
    </location>
</feature>
<keyword evidence="5" id="KW-1185">Reference proteome</keyword>
<dbReference type="EnsemblMetazoa" id="RPRC003263-RA">
    <property type="protein sequence ID" value="RPRC003263-PA"/>
    <property type="gene ID" value="RPRC003263"/>
</dbReference>
<reference evidence="4" key="1">
    <citation type="submission" date="2015-05" db="UniProtKB">
        <authorList>
            <consortium name="EnsemblMetazoa"/>
        </authorList>
    </citation>
    <scope>IDENTIFICATION</scope>
</reference>
<feature type="compositionally biased region" description="Low complexity" evidence="3">
    <location>
        <begin position="788"/>
        <end position="799"/>
    </location>
</feature>
<dbReference type="AlphaFoldDB" id="T1HGU0"/>
<dbReference type="PANTHER" id="PTHR16198">
    <property type="match status" value="1"/>
</dbReference>
<dbReference type="InterPro" id="IPR002912">
    <property type="entry name" value="ACT_dom"/>
</dbReference>
<accession>T1HGU0</accession>
<dbReference type="Proteomes" id="UP000015103">
    <property type="component" value="Unassembled WGS sequence"/>
</dbReference>
<feature type="region of interest" description="Disordered" evidence="3">
    <location>
        <begin position="788"/>
        <end position="809"/>
    </location>
</feature>
<dbReference type="InParanoid" id="T1HGU0"/>
<dbReference type="STRING" id="13249.T1HGU0"/>
<evidence type="ECO:0000256" key="1">
    <source>
        <dbReference type="ARBA" id="ARBA00004123"/>
    </source>
</evidence>
<feature type="region of interest" description="Disordered" evidence="3">
    <location>
        <begin position="35"/>
        <end position="58"/>
    </location>
</feature>
<dbReference type="Pfam" id="PF13891">
    <property type="entry name" value="zf-C3HC3H_KANSL2"/>
    <property type="match status" value="1"/>
</dbReference>
<feature type="compositionally biased region" description="Basic residues" evidence="3">
    <location>
        <begin position="546"/>
        <end position="557"/>
    </location>
</feature>
<name>T1HGU0_RHOPR</name>
<feature type="compositionally biased region" description="Polar residues" evidence="3">
    <location>
        <begin position="587"/>
        <end position="600"/>
    </location>
</feature>
<dbReference type="HOGENOM" id="CLU_335965_0_0_1"/>
<keyword evidence="2" id="KW-0539">Nucleus</keyword>
<feature type="region of interest" description="Disordered" evidence="3">
    <location>
        <begin position="523"/>
        <end position="615"/>
    </location>
</feature>